<accession>A0A078A2D0</accession>
<dbReference type="EMBL" id="CCKQ01004513">
    <property type="protein sequence ID" value="CDW75673.1"/>
    <property type="molecule type" value="Genomic_DNA"/>
</dbReference>
<keyword evidence="3" id="KW-1185">Reference proteome</keyword>
<sequence>MNSQNKDQSANQASQFNEPQVIHRTANCIIYGGQQPQSKMQKHRDLSNKGWMAAHDKPYVALGEFQNVISVMEGLKSSIPHAKEMTAETQKMISKVKRQQNPLFRSGRPDRTLRILAKLPDGQSLTRAMNKQININQNFIDLQVIGEVDSTSIMKKMKAIEEQFFTTASNFNENQMKQQQQKQNLLQSKINEEISTSYEVNTLSNQRLITPALKKLMNAKDASGMLKDEIHESQLRLKAAKYGHKLDEIVPPYNHSFYLPDKSLYFEKSNPSFKQSNSVNRQSAGKTMYNLNKSFNHSSNNRNNDLDKNGIYNNSAFITEPSYQQNSQEHNNENSKGAPIESRRGQNVADYLKMRAGLLKDPKNETMRDHSNISENNKNRSFFSQKPMNTSYNAHINNNNSQMNKTFKTFDGGHNKLSPRKPQKLNELSLKYKQNHLQNQSELVDDLDQNRTRLPKVNDGQGISRMGGLSNFNTNNENNIKFVSMIDSKPVNPPYLNLIPLKNFSKKDQELSRISMKEQTNNNTNIIPEETTKTGNNLNWNKMLHEDLDDMLKNKVEKLYEEMIRKRIEMNKRRTMIEAMRGENLNTTLESIQTQNESIKLPEQQPVLSKIQIMLLSKLISFDSLDAQNSDDLKKKLYNFFFNWSKDLGYGDDNVDKIKLNDLETDSRGGRANLSDDQEEKRKRLQLKLDQELIEFEERGGFAKVLKDIFNPQDINSMELDSVFQLKMLCRTFYEKKDRLTNNLVQTLDALTNERPKTLTMKKNNLNMDMKNGNVHDDIEWMRINAERQRISQYRDIAKESAVFYYKVLKRFTEENHQYEKEKAQEKSIMLDPQIKLKTIARENTLKDILSYITDYMRAVIENGNKFTKDHLYMMLKELNAEHLDGQFAKYLKILIDELDLNQLEYDDFLVEVRENEMLFLALESLRGELFE</sequence>
<dbReference type="Proteomes" id="UP000039865">
    <property type="component" value="Unassembled WGS sequence"/>
</dbReference>
<evidence type="ECO:0000313" key="2">
    <source>
        <dbReference type="EMBL" id="CDW75673.1"/>
    </source>
</evidence>
<name>A0A078A2D0_STYLE</name>
<evidence type="ECO:0000313" key="3">
    <source>
        <dbReference type="Proteomes" id="UP000039865"/>
    </source>
</evidence>
<feature type="compositionally biased region" description="Basic and acidic residues" evidence="1">
    <location>
        <begin position="363"/>
        <end position="372"/>
    </location>
</feature>
<feature type="region of interest" description="Disordered" evidence="1">
    <location>
        <begin position="363"/>
        <end position="383"/>
    </location>
</feature>
<feature type="region of interest" description="Disordered" evidence="1">
    <location>
        <begin position="322"/>
        <end position="346"/>
    </location>
</feature>
<reference evidence="2 3" key="1">
    <citation type="submission" date="2014-06" db="EMBL/GenBank/DDBJ databases">
        <authorList>
            <person name="Swart Estienne"/>
        </authorList>
    </citation>
    <scope>NUCLEOTIDE SEQUENCE [LARGE SCALE GENOMIC DNA]</scope>
    <source>
        <strain evidence="2 3">130c</strain>
    </source>
</reference>
<dbReference type="InParanoid" id="A0A078A2D0"/>
<gene>
    <name evidence="2" type="primary">Contig16676.g17763</name>
    <name evidence="2" type="ORF">STYLEM_4666</name>
</gene>
<feature type="compositionally biased region" description="Polar residues" evidence="1">
    <location>
        <begin position="373"/>
        <end position="383"/>
    </location>
</feature>
<dbReference type="AlphaFoldDB" id="A0A078A2D0"/>
<proteinExistence type="predicted"/>
<organism evidence="2 3">
    <name type="scientific">Stylonychia lemnae</name>
    <name type="common">Ciliate</name>
    <dbReference type="NCBI Taxonomy" id="5949"/>
    <lineage>
        <taxon>Eukaryota</taxon>
        <taxon>Sar</taxon>
        <taxon>Alveolata</taxon>
        <taxon>Ciliophora</taxon>
        <taxon>Intramacronucleata</taxon>
        <taxon>Spirotrichea</taxon>
        <taxon>Stichotrichia</taxon>
        <taxon>Sporadotrichida</taxon>
        <taxon>Oxytrichidae</taxon>
        <taxon>Stylonychinae</taxon>
        <taxon>Stylonychia</taxon>
    </lineage>
</organism>
<evidence type="ECO:0000256" key="1">
    <source>
        <dbReference type="SAM" id="MobiDB-lite"/>
    </source>
</evidence>
<protein>
    <submittedName>
        <fullName evidence="2">Uncharacterized protein</fullName>
    </submittedName>
</protein>
<dbReference type="OrthoDB" id="10662516at2759"/>